<evidence type="ECO:0000313" key="5">
    <source>
        <dbReference type="EMBL" id="QBH66179.1"/>
    </source>
</evidence>
<accession>Q8JRX5</accession>
<reference evidence="3" key="4">
    <citation type="journal article" date="2019" name="J. Gen. Virol.">
        <title>Elucidating the genetic diversity of Phthorimaea operculella granulovirus (PhopGV).</title>
        <authorList>
            <person name="Larem A."/>
            <person name="Ben-Tiba S."/>
            <person name="Wennmann J.T."/>
            <person name="Gueli Alletti G."/>
            <person name="Jehle J.A."/>
        </authorList>
    </citation>
    <scope>NUCLEOTIDE SEQUENCE</scope>
    <source>
        <strain evidence="3">PhopGV-CR3.1</strain>
        <strain evidence="4">PhopGV-CR5.1</strain>
        <strain evidence="5">PhopGV-GR1.1</strain>
        <strain evidence="6">PhopGV-GR1.2</strain>
        <strain evidence="7">PhopGV-GR2.1</strain>
        <strain evidence="8">PhopGV-IT1.1</strain>
        <strain evidence="9">PhopGV-LS1.1</strain>
        <strain evidence="10">PhopGV-LS1.2</strain>
        <strain evidence="11">PhopGV-LS2.1</strain>
        <strain evidence="12">PhopGV-LS3.1</strain>
        <strain evidence="13">PhopGV-R</strain>
        <strain evidence="14">PhopGV-Ym.1</strain>
    </source>
</reference>
<evidence type="ECO:0000313" key="1">
    <source>
        <dbReference type="EMBL" id="AAM70282.1"/>
    </source>
</evidence>
<dbReference type="InterPro" id="IPR007773">
    <property type="entry name" value="AcMNPV_P18"/>
</dbReference>
<evidence type="ECO:0000313" key="9">
    <source>
        <dbReference type="EMBL" id="QBH66699.1"/>
    </source>
</evidence>
<evidence type="ECO:0000313" key="13">
    <source>
        <dbReference type="EMBL" id="QBH67218.1"/>
    </source>
</evidence>
<reference evidence="15" key="1">
    <citation type="journal article" date="2000" name="Virus Genes">
        <title>Comparative analysis of the granulin regions of the Phthorimaea operculella and Spodoptera littoralis granuloviruses.</title>
        <authorList>
            <person name="Taha A."/>
            <person name="Nour-El-Din A."/>
            <person name="Croizier L."/>
            <person name="Ferber M.L."/>
            <person name="Croizier G."/>
        </authorList>
    </citation>
    <scope>NUCLEOTIDE SEQUENCE [LARGE SCALE GENOMIC DNA]</scope>
</reference>
<dbReference type="EMBL" id="MK033567">
    <property type="protein sequence ID" value="QBH66179.1"/>
    <property type="molecule type" value="Genomic_DNA"/>
</dbReference>
<protein>
    <recommendedName>
        <fullName evidence="16">P18</fullName>
    </recommendedName>
</protein>
<keyword evidence="15" id="KW-1185">Reference proteome</keyword>
<dbReference type="EMBL" id="MK033572">
    <property type="protein sequence ID" value="QBH66829.1"/>
    <property type="molecule type" value="Genomic_DNA"/>
</dbReference>
<name>Q8JRX5_9BBAC</name>
<organism evidence="1 15">
    <name type="scientific">Phthorimaea operculella granulovirus</name>
    <dbReference type="NCBI Taxonomy" id="192584"/>
    <lineage>
        <taxon>Viruses</taxon>
        <taxon>Viruses incertae sedis</taxon>
        <taxon>Naldaviricetes</taxon>
        <taxon>Lefavirales</taxon>
        <taxon>Baculoviridae</taxon>
        <taxon>Betabaculovirus</taxon>
        <taxon>Betabaculovirus phoperculellae</taxon>
    </lineage>
</organism>
<evidence type="ECO:0008006" key="16">
    <source>
        <dbReference type="Google" id="ProtNLM"/>
    </source>
</evidence>
<evidence type="ECO:0000313" key="2">
    <source>
        <dbReference type="EMBL" id="ANY57473.1"/>
    </source>
</evidence>
<sequence>MVLNLYTYNPPRDTVCDDLHNEKSPFLLQGVLEALHEPNKSKMACFLELKREQRLMLYKLRQDLVENCHGTFYRHHILLDLLNMYKMYRDEFDDDTSAFDLGVCEICLDMVHTVFELFQCATDIFVFVESSANENDIIYELLNGLSERKIISIVKTVKINE</sequence>
<dbReference type="OrthoDB" id="11558at10239"/>
<reference evidence="1" key="2">
    <citation type="submission" date="2002-04" db="EMBL/GenBank/DDBJ databases">
        <title>The complete sequence of the potato tuber moth, Phthorimaea operculella, granulovirus.</title>
        <authorList>
            <person name="Croizier L."/>
            <person name="Taha A."/>
            <person name="Croizier G."/>
            <person name="Lopez Ferber M."/>
        </authorList>
    </citation>
    <scope>NUCLEOTIDE SEQUENCE</scope>
</reference>
<evidence type="ECO:0000313" key="6">
    <source>
        <dbReference type="EMBL" id="QBH66309.1"/>
    </source>
</evidence>
<proteinExistence type="predicted"/>
<dbReference type="EMBL" id="MK033570">
    <property type="protein sequence ID" value="QBH66569.1"/>
    <property type="molecule type" value="Genomic_DNA"/>
</dbReference>
<dbReference type="EMBL" id="MK033568">
    <property type="protein sequence ID" value="QBH66309.1"/>
    <property type="molecule type" value="Genomic_DNA"/>
</dbReference>
<dbReference type="EMBL" id="MK033575">
    <property type="protein sequence ID" value="QBH67218.1"/>
    <property type="molecule type" value="Genomic_DNA"/>
</dbReference>
<dbReference type="Proteomes" id="UP000202706">
    <property type="component" value="Segment"/>
</dbReference>
<evidence type="ECO:0000313" key="7">
    <source>
        <dbReference type="EMBL" id="QBH66439.1"/>
    </source>
</evidence>
<dbReference type="EMBL" id="MK033574">
    <property type="protein sequence ID" value="QBH67088.1"/>
    <property type="molecule type" value="Genomic_DNA"/>
</dbReference>
<dbReference type="EMBL" id="KU666536">
    <property type="protein sequence ID" value="ANY57473.1"/>
    <property type="molecule type" value="Genomic_DNA"/>
</dbReference>
<dbReference type="EMBL" id="MK033569">
    <property type="protein sequence ID" value="QBH66439.1"/>
    <property type="molecule type" value="Genomic_DNA"/>
</dbReference>
<dbReference type="EMBL" id="AF499596">
    <property type="protein sequence ID" value="AAM70282.1"/>
    <property type="molecule type" value="Genomic_DNA"/>
</dbReference>
<reference evidence="2" key="3">
    <citation type="journal article" date="2016" name="Arch. Virol.">
        <title>The comparative analysis of complete genome sequences from two South African betabaculoviruses: Phthorimaea operculella granulovirus and Plutella xylostella granulovirus.</title>
        <authorList>
            <person name="Jukes M.D."/>
            <person name="Motsoeneng B.M."/>
            <person name="Knox C.M."/>
            <person name="Hill M.P."/>
            <person name="Moore S.D."/>
        </authorList>
    </citation>
    <scope>NUCLEOTIDE SEQUENCE</scope>
    <source>
        <strain evidence="2">SA</strain>
    </source>
</reference>
<dbReference type="EMBL" id="MK033571">
    <property type="protein sequence ID" value="QBH66699.1"/>
    <property type="molecule type" value="Genomic_DNA"/>
</dbReference>
<dbReference type="KEGG" id="vg:949257"/>
<dbReference type="Pfam" id="PF05081">
    <property type="entry name" value="AcMNPV_P18"/>
    <property type="match status" value="1"/>
</dbReference>
<evidence type="ECO:0000313" key="12">
    <source>
        <dbReference type="EMBL" id="QBH67088.1"/>
    </source>
</evidence>
<evidence type="ECO:0000313" key="14">
    <source>
        <dbReference type="EMBL" id="QBH67348.1"/>
    </source>
</evidence>
<evidence type="ECO:0000313" key="15">
    <source>
        <dbReference type="Proteomes" id="UP000202706"/>
    </source>
</evidence>
<dbReference type="EMBL" id="MK033573">
    <property type="protein sequence ID" value="QBH66959.1"/>
    <property type="molecule type" value="Genomic_DNA"/>
</dbReference>
<dbReference type="RefSeq" id="NP_663249.1">
    <property type="nucleotide sequence ID" value="NC_004062.1"/>
</dbReference>
<dbReference type="EMBL" id="MK033576">
    <property type="protein sequence ID" value="QBH67348.1"/>
    <property type="molecule type" value="Genomic_DNA"/>
</dbReference>
<evidence type="ECO:0000313" key="11">
    <source>
        <dbReference type="EMBL" id="QBH66959.1"/>
    </source>
</evidence>
<evidence type="ECO:0000313" key="3">
    <source>
        <dbReference type="EMBL" id="QBH65919.1"/>
    </source>
</evidence>
<dbReference type="EMBL" id="MK033565">
    <property type="protein sequence ID" value="QBH65919.1"/>
    <property type="molecule type" value="Genomic_DNA"/>
</dbReference>
<gene>
    <name evidence="1" type="primary">PhopGV084</name>
    <name evidence="2" type="ORF">PhopGVgp084</name>
</gene>
<dbReference type="GeneID" id="949257"/>
<evidence type="ECO:0000313" key="4">
    <source>
        <dbReference type="EMBL" id="QBH66049.1"/>
    </source>
</evidence>
<evidence type="ECO:0000313" key="10">
    <source>
        <dbReference type="EMBL" id="QBH66829.1"/>
    </source>
</evidence>
<evidence type="ECO:0000313" key="8">
    <source>
        <dbReference type="EMBL" id="QBH66569.1"/>
    </source>
</evidence>
<dbReference type="EMBL" id="MK033566">
    <property type="protein sequence ID" value="QBH66049.1"/>
    <property type="molecule type" value="Genomic_DNA"/>
</dbReference>